<dbReference type="PANTHER" id="PTHR10110">
    <property type="entry name" value="SODIUM/HYDROGEN EXCHANGER"/>
    <property type="match status" value="1"/>
</dbReference>
<feature type="non-terminal residue" evidence="12">
    <location>
        <position position="1"/>
    </location>
</feature>
<dbReference type="Pfam" id="PF00999">
    <property type="entry name" value="Na_H_Exchanger"/>
    <property type="match status" value="1"/>
</dbReference>
<dbReference type="InterPro" id="IPR006153">
    <property type="entry name" value="Cation/H_exchanger_TM"/>
</dbReference>
<feature type="non-terminal residue" evidence="12">
    <location>
        <position position="172"/>
    </location>
</feature>
<organism evidence="12 13">
    <name type="scientific">Polarella glacialis</name>
    <name type="common">Dinoflagellate</name>
    <dbReference type="NCBI Taxonomy" id="89957"/>
    <lineage>
        <taxon>Eukaryota</taxon>
        <taxon>Sar</taxon>
        <taxon>Alveolata</taxon>
        <taxon>Dinophyceae</taxon>
        <taxon>Suessiales</taxon>
        <taxon>Suessiaceae</taxon>
        <taxon>Polarella</taxon>
    </lineage>
</organism>
<evidence type="ECO:0000256" key="7">
    <source>
        <dbReference type="ARBA" id="ARBA00023065"/>
    </source>
</evidence>
<keyword evidence="3" id="KW-1003">Cell membrane</keyword>
<feature type="transmembrane region" description="Helical" evidence="10">
    <location>
        <begin position="151"/>
        <end position="169"/>
    </location>
</feature>
<evidence type="ECO:0000256" key="6">
    <source>
        <dbReference type="ARBA" id="ARBA00023053"/>
    </source>
</evidence>
<evidence type="ECO:0000256" key="4">
    <source>
        <dbReference type="ARBA" id="ARBA00022692"/>
    </source>
</evidence>
<dbReference type="GO" id="GO:0015386">
    <property type="term" value="F:potassium:proton antiporter activity"/>
    <property type="evidence" value="ECO:0007669"/>
    <property type="project" value="TreeGrafter"/>
</dbReference>
<reference evidence="12" key="1">
    <citation type="submission" date="2021-02" db="EMBL/GenBank/DDBJ databases">
        <authorList>
            <person name="Dougan E. K."/>
            <person name="Rhodes N."/>
            <person name="Thang M."/>
            <person name="Chan C."/>
        </authorList>
    </citation>
    <scope>NUCLEOTIDE SEQUENCE</scope>
</reference>
<comment type="caution">
    <text evidence="12">The sequence shown here is derived from an EMBL/GenBank/DDBJ whole genome shotgun (WGS) entry which is preliminary data.</text>
</comment>
<evidence type="ECO:0000256" key="1">
    <source>
        <dbReference type="ARBA" id="ARBA00004651"/>
    </source>
</evidence>
<dbReference type="Gene3D" id="6.10.140.1330">
    <property type="match status" value="1"/>
</dbReference>
<evidence type="ECO:0000259" key="11">
    <source>
        <dbReference type="Pfam" id="PF00999"/>
    </source>
</evidence>
<keyword evidence="7" id="KW-0406">Ion transport</keyword>
<feature type="transmembrane region" description="Helical" evidence="10">
    <location>
        <begin position="90"/>
        <end position="115"/>
    </location>
</feature>
<feature type="domain" description="Cation/H+ exchanger transmembrane" evidence="11">
    <location>
        <begin position="38"/>
        <end position="166"/>
    </location>
</feature>
<feature type="transmembrane region" description="Helical" evidence="10">
    <location>
        <begin position="127"/>
        <end position="145"/>
    </location>
</feature>
<keyword evidence="2" id="KW-0813">Transport</keyword>
<evidence type="ECO:0000256" key="8">
    <source>
        <dbReference type="ARBA" id="ARBA00023136"/>
    </source>
</evidence>
<evidence type="ECO:0000256" key="3">
    <source>
        <dbReference type="ARBA" id="ARBA00022475"/>
    </source>
</evidence>
<evidence type="ECO:0000256" key="9">
    <source>
        <dbReference type="ARBA" id="ARBA00023201"/>
    </source>
</evidence>
<dbReference type="GO" id="GO:0015385">
    <property type="term" value="F:sodium:proton antiporter activity"/>
    <property type="evidence" value="ECO:0007669"/>
    <property type="project" value="InterPro"/>
</dbReference>
<comment type="subcellular location">
    <subcellularLocation>
        <location evidence="1">Cell membrane</location>
        <topology evidence="1">Multi-pass membrane protein</topology>
    </subcellularLocation>
</comment>
<dbReference type="EMBL" id="CAJNNV010027765">
    <property type="protein sequence ID" value="CAE8621515.1"/>
    <property type="molecule type" value="Genomic_DNA"/>
</dbReference>
<evidence type="ECO:0000256" key="5">
    <source>
        <dbReference type="ARBA" id="ARBA00022989"/>
    </source>
</evidence>
<keyword evidence="13" id="KW-1185">Reference proteome</keyword>
<evidence type="ECO:0000313" key="13">
    <source>
        <dbReference type="Proteomes" id="UP000654075"/>
    </source>
</evidence>
<protein>
    <recommendedName>
        <fullName evidence="11">Cation/H+ exchanger transmembrane domain-containing protein</fullName>
    </recommendedName>
</protein>
<keyword evidence="5 10" id="KW-1133">Transmembrane helix</keyword>
<sequence length="172" mass="18531">SKAILVTRAIQSRLGSVSVKERRAKERRVDVLQQQQQVSVVSLLKELGASPALTVTIEGESMLNDGTAVVLFTVAYGMVAGRQWSGLEVVGFVLGSTVGALCLGWAIGSLTMLWIKITSNKLRPGNAMIQIIVTVCCAYWSYIVAEGVFHISGILTTVAASLVLAHMMWPRL</sequence>
<dbReference type="GO" id="GO:0005886">
    <property type="term" value="C:plasma membrane"/>
    <property type="evidence" value="ECO:0007669"/>
    <property type="project" value="UniProtKB-SubCell"/>
</dbReference>
<dbReference type="OrthoDB" id="425684at2759"/>
<dbReference type="AlphaFoldDB" id="A0A813G3Q9"/>
<dbReference type="Proteomes" id="UP000654075">
    <property type="component" value="Unassembled WGS sequence"/>
</dbReference>
<keyword evidence="6" id="KW-0915">Sodium</keyword>
<dbReference type="PANTHER" id="PTHR10110:SF86">
    <property type="entry name" value="SODIUM_HYDROGEN EXCHANGER 7"/>
    <property type="match status" value="1"/>
</dbReference>
<evidence type="ECO:0000313" key="12">
    <source>
        <dbReference type="EMBL" id="CAE8621515.1"/>
    </source>
</evidence>
<dbReference type="InterPro" id="IPR018422">
    <property type="entry name" value="Cation/H_exchanger_CPA1"/>
</dbReference>
<keyword evidence="9" id="KW-0739">Sodium transport</keyword>
<evidence type="ECO:0000256" key="2">
    <source>
        <dbReference type="ARBA" id="ARBA00022448"/>
    </source>
</evidence>
<evidence type="ECO:0000256" key="10">
    <source>
        <dbReference type="SAM" id="Phobius"/>
    </source>
</evidence>
<proteinExistence type="predicted"/>
<gene>
    <name evidence="12" type="ORF">PGLA1383_LOCUS39042</name>
</gene>
<keyword evidence="8 10" id="KW-0472">Membrane</keyword>
<keyword evidence="4 10" id="KW-0812">Transmembrane</keyword>
<dbReference type="GO" id="GO:0098719">
    <property type="term" value="P:sodium ion import across plasma membrane"/>
    <property type="evidence" value="ECO:0007669"/>
    <property type="project" value="TreeGrafter"/>
</dbReference>
<name>A0A813G3Q9_POLGL</name>
<dbReference type="GO" id="GO:0051453">
    <property type="term" value="P:regulation of intracellular pH"/>
    <property type="evidence" value="ECO:0007669"/>
    <property type="project" value="TreeGrafter"/>
</dbReference>
<accession>A0A813G3Q9</accession>